<sequence>MSKKFKNVSMNSGDLTVKVDHAVVTFHLKSGAEFSIEAGDNADIEFSSPNSEKQLVIEPVL</sequence>
<reference evidence="2" key="1">
    <citation type="submission" date="2015-12" db="EMBL/GenBank/DDBJ databases">
        <authorList>
            <person name="Shamseldin A."/>
            <person name="Moawad H."/>
            <person name="Abd El-Rahim W.M."/>
            <person name="Sadowsky M.J."/>
        </authorList>
    </citation>
    <scope>NUCLEOTIDE SEQUENCE [LARGE SCALE GENOMIC DNA]</scope>
    <source>
        <strain evidence="2">2538-88</strain>
    </source>
</reference>
<dbReference type="EMBL" id="LOBR01000100">
    <property type="protein sequence ID" value="KYN82492.1"/>
    <property type="molecule type" value="Genomic_DNA"/>
</dbReference>
<proteinExistence type="predicted"/>
<dbReference type="RefSeq" id="WP_039445742.1">
    <property type="nucleotide sequence ID" value="NZ_MPKQ01000063.1"/>
</dbReference>
<gene>
    <name evidence="1" type="ORF">ATY37_20695</name>
</gene>
<comment type="caution">
    <text evidence="1">The sequence shown here is derived from an EMBL/GenBank/DDBJ whole genome shotgun (WGS) entry which is preliminary data.</text>
</comment>
<protein>
    <submittedName>
        <fullName evidence="1">Uncharacterized protein</fullName>
    </submittedName>
</protein>
<evidence type="ECO:0000313" key="2">
    <source>
        <dbReference type="Proteomes" id="UP000075346"/>
    </source>
</evidence>
<organism evidence="1 2">
    <name type="scientific">Vibrio cidicii</name>
    <dbReference type="NCBI Taxonomy" id="1763883"/>
    <lineage>
        <taxon>Bacteria</taxon>
        <taxon>Pseudomonadati</taxon>
        <taxon>Pseudomonadota</taxon>
        <taxon>Gammaproteobacteria</taxon>
        <taxon>Vibrionales</taxon>
        <taxon>Vibrionaceae</taxon>
        <taxon>Vibrio</taxon>
    </lineage>
</organism>
<name>A0A151KTM2_9VIBR</name>
<dbReference type="Proteomes" id="UP000075346">
    <property type="component" value="Unassembled WGS sequence"/>
</dbReference>
<dbReference type="AlphaFoldDB" id="A0A151KTM2"/>
<evidence type="ECO:0000313" key="1">
    <source>
        <dbReference type="EMBL" id="KYN82492.1"/>
    </source>
</evidence>
<accession>A0A151KTM2</accession>